<dbReference type="EMBL" id="CP060007">
    <property type="protein sequence ID" value="QNA46147.1"/>
    <property type="molecule type" value="Genomic_DNA"/>
</dbReference>
<dbReference type="Gene3D" id="3.30.70.1060">
    <property type="entry name" value="Dimeric alpha+beta barrel"/>
    <property type="match status" value="1"/>
</dbReference>
<proteinExistence type="predicted"/>
<sequence>MKQFLLFFLLFATCTTYAQQGTEKPKEKIQPYWFVMLLKGPNRSQDSTTAATIQEGHMANMARLHKEGKLKVAGPFGDGGDWVGLFIFDASAPGCKTKEEIELLVKTDPAIIAGRLTYDIRPRWTMGSGSFKTGIPKNE</sequence>
<organism evidence="2 3">
    <name type="scientific">Lacibacter sediminis</name>
    <dbReference type="NCBI Taxonomy" id="2760713"/>
    <lineage>
        <taxon>Bacteria</taxon>
        <taxon>Pseudomonadati</taxon>
        <taxon>Bacteroidota</taxon>
        <taxon>Chitinophagia</taxon>
        <taxon>Chitinophagales</taxon>
        <taxon>Chitinophagaceae</taxon>
        <taxon>Lacibacter</taxon>
    </lineage>
</organism>
<feature type="signal peptide" evidence="1">
    <location>
        <begin position="1"/>
        <end position="18"/>
    </location>
</feature>
<keyword evidence="3" id="KW-1185">Reference proteome</keyword>
<dbReference type="SUPFAM" id="SSF54909">
    <property type="entry name" value="Dimeric alpha+beta barrel"/>
    <property type="match status" value="1"/>
</dbReference>
<evidence type="ECO:0008006" key="4">
    <source>
        <dbReference type="Google" id="ProtNLM"/>
    </source>
</evidence>
<dbReference type="RefSeq" id="WP_182805813.1">
    <property type="nucleotide sequence ID" value="NZ_CP060007.1"/>
</dbReference>
<evidence type="ECO:0000313" key="2">
    <source>
        <dbReference type="EMBL" id="QNA46147.1"/>
    </source>
</evidence>
<gene>
    <name evidence="2" type="ORF">H4075_08190</name>
</gene>
<evidence type="ECO:0000313" key="3">
    <source>
        <dbReference type="Proteomes" id="UP000515344"/>
    </source>
</evidence>
<dbReference type="InterPro" id="IPR011008">
    <property type="entry name" value="Dimeric_a/b-barrel"/>
</dbReference>
<keyword evidence="1" id="KW-0732">Signal</keyword>
<dbReference type="AlphaFoldDB" id="A0A7G5XKZ4"/>
<name>A0A7G5XKZ4_9BACT</name>
<protein>
    <recommendedName>
        <fullName evidence="4">YCII-related domain-containing protein</fullName>
    </recommendedName>
</protein>
<evidence type="ECO:0000256" key="1">
    <source>
        <dbReference type="SAM" id="SignalP"/>
    </source>
</evidence>
<feature type="chain" id="PRO_5028930937" description="YCII-related domain-containing protein" evidence="1">
    <location>
        <begin position="19"/>
        <end position="139"/>
    </location>
</feature>
<accession>A0A7G5XKZ4</accession>
<reference evidence="3" key="1">
    <citation type="submission" date="2020-08" db="EMBL/GenBank/DDBJ databases">
        <title>Lacibacter sp. S13-6-6 genome sequencing.</title>
        <authorList>
            <person name="Jin L."/>
        </authorList>
    </citation>
    <scope>NUCLEOTIDE SEQUENCE [LARGE SCALE GENOMIC DNA]</scope>
    <source>
        <strain evidence="3">S13-6-6</strain>
    </source>
</reference>
<dbReference type="Proteomes" id="UP000515344">
    <property type="component" value="Chromosome"/>
</dbReference>
<dbReference type="KEGG" id="lacs:H4075_08190"/>